<feature type="transmembrane region" description="Helical" evidence="1">
    <location>
        <begin position="12"/>
        <end position="38"/>
    </location>
</feature>
<feature type="transmembrane region" description="Helical" evidence="1">
    <location>
        <begin position="210"/>
        <end position="236"/>
    </location>
</feature>
<feature type="transmembrane region" description="Helical" evidence="1">
    <location>
        <begin position="103"/>
        <end position="123"/>
    </location>
</feature>
<feature type="transmembrane region" description="Helical" evidence="1">
    <location>
        <begin position="242"/>
        <end position="264"/>
    </location>
</feature>
<accession>A0A1C6VLF2</accession>
<feature type="transmembrane region" description="Helical" evidence="1">
    <location>
        <begin position="276"/>
        <end position="295"/>
    </location>
</feature>
<feature type="transmembrane region" description="Helical" evidence="1">
    <location>
        <begin position="171"/>
        <end position="189"/>
    </location>
</feature>
<dbReference type="GO" id="GO:0022857">
    <property type="term" value="F:transmembrane transporter activity"/>
    <property type="evidence" value="ECO:0007669"/>
    <property type="project" value="InterPro"/>
</dbReference>
<keyword evidence="1" id="KW-1133">Transmembrane helix</keyword>
<keyword evidence="1" id="KW-0472">Membrane</keyword>
<name>A0A1C6VLF2_9ACTN</name>
<dbReference type="InterPro" id="IPR011701">
    <property type="entry name" value="MFS"/>
</dbReference>
<proteinExistence type="predicted"/>
<dbReference type="STRING" id="47855.GA0070606_4489"/>
<sequence length="395" mass="39023">MTAYSVLWRSPGAVTVTAAGLVGRLPIAMVSLGIVLLVRSRSGFADAGVVAGAYVFAGAAATPVLGRVMDRAGQRRVLPVLLVGYPGALVGLVLAVAGGAPVAVLIGCAAVAGLLMPNVGAIVRSRWSHLTAGAVRQSAFAWESVVDEFIYVVGPIVVTSVAAAIAPSAGVLIAAALAAAGLSVLWSHRSSTPPVVRRATGQASAESVSGVWPVLLALLGVGALLGAVDVATLALAEQAGRSAWAGPLLAVLAFGSLIAGLGYGARSWRAPVGHRLAIGAAGLLAGCASLTVLPFPALAGGLLLTGLFLAPSFATGFTHAADLAPASRRTEVLTWVSSAVGLGGTIGVATGGWVSQHLGPRVAFAMAAGFALVSAAAALVVAVRQRGARVVEAGG</sequence>
<organism evidence="2 3">
    <name type="scientific">Micromonospora citrea</name>
    <dbReference type="NCBI Taxonomy" id="47855"/>
    <lineage>
        <taxon>Bacteria</taxon>
        <taxon>Bacillati</taxon>
        <taxon>Actinomycetota</taxon>
        <taxon>Actinomycetes</taxon>
        <taxon>Micromonosporales</taxon>
        <taxon>Micromonosporaceae</taxon>
        <taxon>Micromonospora</taxon>
    </lineage>
</organism>
<evidence type="ECO:0000313" key="3">
    <source>
        <dbReference type="Proteomes" id="UP000199001"/>
    </source>
</evidence>
<dbReference type="Proteomes" id="UP000199001">
    <property type="component" value="Unassembled WGS sequence"/>
</dbReference>
<dbReference type="RefSeq" id="WP_091103779.1">
    <property type="nucleotide sequence ID" value="NZ_FMHZ01000002.1"/>
</dbReference>
<keyword evidence="1" id="KW-0812">Transmembrane</keyword>
<dbReference type="InterPro" id="IPR036259">
    <property type="entry name" value="MFS_trans_sf"/>
</dbReference>
<keyword evidence="3" id="KW-1185">Reference proteome</keyword>
<feature type="transmembrane region" description="Helical" evidence="1">
    <location>
        <begin position="362"/>
        <end position="383"/>
    </location>
</feature>
<dbReference type="PANTHER" id="PTHR23542:SF1">
    <property type="entry name" value="MAJOR FACILITATOR SUPERFAMILY (MFS) PROFILE DOMAIN-CONTAINING PROTEIN"/>
    <property type="match status" value="1"/>
</dbReference>
<dbReference type="PANTHER" id="PTHR23542">
    <property type="match status" value="1"/>
</dbReference>
<feature type="transmembrane region" description="Helical" evidence="1">
    <location>
        <begin position="332"/>
        <end position="356"/>
    </location>
</feature>
<dbReference type="Gene3D" id="1.20.1250.20">
    <property type="entry name" value="MFS general substrate transporter like domains"/>
    <property type="match status" value="1"/>
</dbReference>
<feature type="transmembrane region" description="Helical" evidence="1">
    <location>
        <begin position="77"/>
        <end position="97"/>
    </location>
</feature>
<reference evidence="3" key="1">
    <citation type="submission" date="2016-06" db="EMBL/GenBank/DDBJ databases">
        <authorList>
            <person name="Varghese N."/>
            <person name="Submissions Spin"/>
        </authorList>
    </citation>
    <scope>NUCLEOTIDE SEQUENCE [LARGE SCALE GENOMIC DNA]</scope>
    <source>
        <strain evidence="3">DSM 43903</strain>
    </source>
</reference>
<dbReference type="EMBL" id="FMHZ01000002">
    <property type="protein sequence ID" value="SCL67153.1"/>
    <property type="molecule type" value="Genomic_DNA"/>
</dbReference>
<feature type="transmembrane region" description="Helical" evidence="1">
    <location>
        <begin position="44"/>
        <end position="65"/>
    </location>
</feature>
<dbReference type="SUPFAM" id="SSF103473">
    <property type="entry name" value="MFS general substrate transporter"/>
    <property type="match status" value="1"/>
</dbReference>
<evidence type="ECO:0000256" key="1">
    <source>
        <dbReference type="SAM" id="Phobius"/>
    </source>
</evidence>
<protein>
    <submittedName>
        <fullName evidence="2">Major Facilitator Superfamily protein</fullName>
    </submittedName>
</protein>
<dbReference type="OrthoDB" id="9180256at2"/>
<dbReference type="Pfam" id="PF07690">
    <property type="entry name" value="MFS_1"/>
    <property type="match status" value="1"/>
</dbReference>
<dbReference type="AlphaFoldDB" id="A0A1C6VLF2"/>
<evidence type="ECO:0000313" key="2">
    <source>
        <dbReference type="EMBL" id="SCL67153.1"/>
    </source>
</evidence>
<gene>
    <name evidence="2" type="ORF">GA0070606_4489</name>
</gene>
<feature type="transmembrane region" description="Helical" evidence="1">
    <location>
        <begin position="301"/>
        <end position="320"/>
    </location>
</feature>
<feature type="transmembrane region" description="Helical" evidence="1">
    <location>
        <begin position="144"/>
        <end position="165"/>
    </location>
</feature>